<organism evidence="2">
    <name type="scientific">Ananas comosus var. bracteatus</name>
    <name type="common">red pineapple</name>
    <dbReference type="NCBI Taxonomy" id="296719"/>
    <lineage>
        <taxon>Eukaryota</taxon>
        <taxon>Viridiplantae</taxon>
        <taxon>Streptophyta</taxon>
        <taxon>Embryophyta</taxon>
        <taxon>Tracheophyta</taxon>
        <taxon>Spermatophyta</taxon>
        <taxon>Magnoliopsida</taxon>
        <taxon>Liliopsida</taxon>
        <taxon>Poales</taxon>
        <taxon>Bromeliaceae</taxon>
        <taxon>Bromelioideae</taxon>
        <taxon>Ananas</taxon>
    </lineage>
</organism>
<proteinExistence type="predicted"/>
<accession>A0A6V7QUL1</accession>
<evidence type="ECO:0000256" key="1">
    <source>
        <dbReference type="SAM" id="MobiDB-lite"/>
    </source>
</evidence>
<feature type="compositionally biased region" description="Basic and acidic residues" evidence="1">
    <location>
        <begin position="88"/>
        <end position="97"/>
    </location>
</feature>
<name>A0A6V7QUL1_ANACO</name>
<reference evidence="2" key="1">
    <citation type="submission" date="2020-07" db="EMBL/GenBank/DDBJ databases">
        <authorList>
            <person name="Lin J."/>
        </authorList>
    </citation>
    <scope>NUCLEOTIDE SEQUENCE</scope>
</reference>
<feature type="region of interest" description="Disordered" evidence="1">
    <location>
        <begin position="73"/>
        <end position="97"/>
    </location>
</feature>
<gene>
    <name evidence="2" type="ORF">CB5_LOCUS30074</name>
</gene>
<dbReference type="EMBL" id="CAJEUB010000025">
    <property type="protein sequence ID" value="CAD1846863.1"/>
    <property type="molecule type" value="Genomic_DNA"/>
</dbReference>
<evidence type="ECO:0000313" key="2">
    <source>
        <dbReference type="EMBL" id="CAD1846863.1"/>
    </source>
</evidence>
<dbReference type="AlphaFoldDB" id="A0A6V7QUL1"/>
<sequence>MDSHAPKGLKVGNVVGAEDFVLDGANKVGNVVGAEDFVLDAANKVGEVVVAEDFVLDGANNVGKVVGFEDGAEDGAEKEGVGEQLASQEEKGKEKEKSLNADNILVLKTMMKDLQQHLEIAEKAVSSAEEMGSKLFAILEDY</sequence>
<protein>
    <submittedName>
        <fullName evidence="2">Uncharacterized protein</fullName>
    </submittedName>
</protein>